<evidence type="ECO:0000256" key="1">
    <source>
        <dbReference type="SAM" id="MobiDB-lite"/>
    </source>
</evidence>
<dbReference type="EMBL" id="UXSR01005981">
    <property type="protein sequence ID" value="VDD84086.1"/>
    <property type="molecule type" value="Genomic_DNA"/>
</dbReference>
<name>A0A0R3UQD3_MESCO</name>
<dbReference type="Proteomes" id="UP000267029">
    <property type="component" value="Unassembled WGS sequence"/>
</dbReference>
<gene>
    <name evidence="2" type="ORF">MCOS_LOCUS10089</name>
</gene>
<dbReference type="WBParaSite" id="MCU_011126-RA">
    <property type="protein sequence ID" value="MCU_011126-RA"/>
    <property type="gene ID" value="MCU_011126"/>
</dbReference>
<protein>
    <submittedName>
        <fullName evidence="2 4">Uncharacterized protein</fullName>
    </submittedName>
</protein>
<evidence type="ECO:0000313" key="4">
    <source>
        <dbReference type="WBParaSite" id="MCU_011126-RA"/>
    </source>
</evidence>
<evidence type="ECO:0000313" key="2">
    <source>
        <dbReference type="EMBL" id="VDD84086.1"/>
    </source>
</evidence>
<proteinExistence type="predicted"/>
<feature type="region of interest" description="Disordered" evidence="1">
    <location>
        <begin position="1"/>
        <end position="21"/>
    </location>
</feature>
<reference evidence="4" key="2">
    <citation type="submission" date="2019-11" db="UniProtKB">
        <authorList>
            <consortium name="WormBaseParasite"/>
        </authorList>
    </citation>
    <scope>IDENTIFICATION</scope>
</reference>
<dbReference type="AlphaFoldDB" id="A0A0R3UQD3"/>
<evidence type="ECO:0000313" key="3">
    <source>
        <dbReference type="Proteomes" id="UP000267029"/>
    </source>
</evidence>
<accession>A0A0R3UQD3</accession>
<organism evidence="2 3">
    <name type="scientific">Mesocestoides corti</name>
    <name type="common">Flatworm</name>
    <dbReference type="NCBI Taxonomy" id="53468"/>
    <lineage>
        <taxon>Eukaryota</taxon>
        <taxon>Metazoa</taxon>
        <taxon>Spiralia</taxon>
        <taxon>Lophotrochozoa</taxon>
        <taxon>Platyhelminthes</taxon>
        <taxon>Cestoda</taxon>
        <taxon>Eucestoda</taxon>
        <taxon>Cyclophyllidea</taxon>
        <taxon>Mesocestoididae</taxon>
        <taxon>Mesocestoides</taxon>
    </lineage>
</organism>
<keyword evidence="3" id="KW-1185">Reference proteome</keyword>
<reference evidence="2 3" key="1">
    <citation type="submission" date="2018-10" db="EMBL/GenBank/DDBJ databases">
        <authorList>
            <consortium name="Pathogen Informatics"/>
        </authorList>
    </citation>
    <scope>NUCLEOTIDE SEQUENCE [LARGE SCALE GENOMIC DNA]</scope>
</reference>
<sequence>MHVMDEHGHMTQAVTGSCDRDSSTAASCAYSLQEPRDLFTHRIGVLEGMPSASPWNMTLSGLRSFVKTQWKLKMLHGVNLTDILMECISNTPKLVYIIPRYGVISQPLLEHRLPGLATPR</sequence>